<proteinExistence type="predicted"/>
<dbReference type="EMBL" id="CP098502">
    <property type="protein sequence ID" value="UTI65203.1"/>
    <property type="molecule type" value="Genomic_DNA"/>
</dbReference>
<feature type="region of interest" description="Disordered" evidence="1">
    <location>
        <begin position="158"/>
        <end position="234"/>
    </location>
</feature>
<keyword evidence="3" id="KW-1185">Reference proteome</keyword>
<evidence type="ECO:0008006" key="4">
    <source>
        <dbReference type="Google" id="ProtNLM"/>
    </source>
</evidence>
<dbReference type="Proteomes" id="UP001056035">
    <property type="component" value="Chromosome"/>
</dbReference>
<organism evidence="2 3">
    <name type="scientific">Paraconexibacter antarcticus</name>
    <dbReference type="NCBI Taxonomy" id="2949664"/>
    <lineage>
        <taxon>Bacteria</taxon>
        <taxon>Bacillati</taxon>
        <taxon>Actinomycetota</taxon>
        <taxon>Thermoleophilia</taxon>
        <taxon>Solirubrobacterales</taxon>
        <taxon>Paraconexibacteraceae</taxon>
        <taxon>Paraconexibacter</taxon>
    </lineage>
</organism>
<dbReference type="RefSeq" id="WP_254571890.1">
    <property type="nucleotide sequence ID" value="NZ_CP098502.1"/>
</dbReference>
<sequence length="234" mass="24843">MSTVERLLKQFIAADRNGGDAPDPAAYVKQLTGADREELIVLIDAYLARAPRRAFDRDAFAASGASALTDDLQQALDSDAGTWPALLPRLRHRARLTRAQLVSRLAAALGVPAQEHTVHRYYHAMEQGTLPADGVTDRVLEALAAIVGTTADTLRRAGERITPPPAPGGHAAFARHARPDPAYPSFAAPPAMSSPGFHASDLRATPTPAGTPDERSTAGDVDALFTGRRRSGRG</sequence>
<evidence type="ECO:0000256" key="1">
    <source>
        <dbReference type="SAM" id="MobiDB-lite"/>
    </source>
</evidence>
<protein>
    <recommendedName>
        <fullName evidence="4">HTH cro/C1-type domain-containing protein</fullName>
    </recommendedName>
</protein>
<gene>
    <name evidence="2" type="ORF">NBH00_03095</name>
</gene>
<name>A0ABY5DV78_9ACTN</name>
<reference evidence="2 3" key="1">
    <citation type="submission" date="2022-06" db="EMBL/GenBank/DDBJ databases">
        <title>Paraconexibacter antarcticus.</title>
        <authorList>
            <person name="Kim C.S."/>
        </authorList>
    </citation>
    <scope>NUCLEOTIDE SEQUENCE [LARGE SCALE GENOMIC DNA]</scope>
    <source>
        <strain evidence="2 3">02-257</strain>
    </source>
</reference>
<evidence type="ECO:0000313" key="3">
    <source>
        <dbReference type="Proteomes" id="UP001056035"/>
    </source>
</evidence>
<evidence type="ECO:0000313" key="2">
    <source>
        <dbReference type="EMBL" id="UTI65203.1"/>
    </source>
</evidence>
<accession>A0ABY5DV78</accession>
<feature type="compositionally biased region" description="Low complexity" evidence="1">
    <location>
        <begin position="183"/>
        <end position="195"/>
    </location>
</feature>